<evidence type="ECO:0000313" key="2">
    <source>
        <dbReference type="EMBL" id="KRG22530.1"/>
    </source>
</evidence>
<dbReference type="Gene3D" id="2.40.160.10">
    <property type="entry name" value="Porin"/>
    <property type="match status" value="1"/>
</dbReference>
<reference evidence="2" key="1">
    <citation type="submission" date="2015-09" db="EMBL/GenBank/DDBJ databases">
        <title>Draft Genome Sequences of Two Novel Amoeba-resistant Intranuclear Bacteria, Candidatus Berkiella cookevillensis and Candidatus Berkiella aquae.</title>
        <authorList>
            <person name="Mehari Y.T."/>
            <person name="Arivett B.A."/>
            <person name="Farone A.L."/>
            <person name="Gunderson J.H."/>
            <person name="Farone M.B."/>
        </authorList>
    </citation>
    <scope>NUCLEOTIDE SEQUENCE [LARGE SCALE GENOMIC DNA]</scope>
    <source>
        <strain evidence="2">HT99</strain>
    </source>
</reference>
<dbReference type="OrthoDB" id="9807854at2"/>
<sequence>MSKMTNSRLALLALAGLAAIASGPAFADSMTVDSKGGLEVFQSDSTDYWFRFGGRLMFDQAWFDVGDNGSAFPSGAQIRNARVTLKGGVGPHWVYKLDVDFVDSAGNAGTSRFGEAWLGYEACDAFFFALGQISVPFGLENWGSSSDTPFMELALPSNAFAPNYGLGLYGEWHGQMITLAGAVYHPGGAGFRQTGDVIASPPVIAGVVQPGAGPFGSAAGSDTLGGAARITFSPVHDSYTVYHLGASGRYEDRHNEANGFDFFTPMEVRARQTPVLFTNIPPNSVKDIQVYGAELAGRWGPFMLQGEYMWARANREDIYPVGDLRNPAGDQKYHGYYVTASYVLTGEIKEYDFDSGTFGAVHPKCRSGAWELLARHSYVNLLDSQALASNPYFFFIDVPVNHFSNFVESADIVGSAHATTVGLTWWVNDNVRFLANYNRTSLPADFSVSILGLRGQVIW</sequence>
<evidence type="ECO:0000313" key="4">
    <source>
        <dbReference type="Proteomes" id="UP000051497"/>
    </source>
</evidence>
<feature type="signal peptide" evidence="1">
    <location>
        <begin position="1"/>
        <end position="27"/>
    </location>
</feature>
<protein>
    <submittedName>
        <fullName evidence="2">Porin O</fullName>
    </submittedName>
</protein>
<gene>
    <name evidence="2" type="primary">oprO</name>
    <name evidence="2" type="ORF">HT99x_00066</name>
    <name evidence="3" type="ORF">HT99x_011740</name>
</gene>
<organism evidence="2">
    <name type="scientific">Candidatus Berkiella aquae</name>
    <dbReference type="NCBI Taxonomy" id="295108"/>
    <lineage>
        <taxon>Bacteria</taxon>
        <taxon>Pseudomonadati</taxon>
        <taxon>Pseudomonadota</taxon>
        <taxon>Gammaproteobacteria</taxon>
        <taxon>Candidatus Berkiellales</taxon>
        <taxon>Candidatus Berkiellaceae</taxon>
        <taxon>Candidatus Berkiella</taxon>
    </lineage>
</organism>
<keyword evidence="1" id="KW-0732">Signal</keyword>
<dbReference type="STRING" id="295108.HT99x_00066"/>
<name>A0A0Q9YXQ1_9GAMM</name>
<dbReference type="SUPFAM" id="SSF56935">
    <property type="entry name" value="Porins"/>
    <property type="match status" value="1"/>
</dbReference>
<keyword evidence="4" id="KW-1185">Reference proteome</keyword>
<dbReference type="Pfam" id="PF07396">
    <property type="entry name" value="Porin_O_P"/>
    <property type="match status" value="1"/>
</dbReference>
<dbReference type="AlphaFoldDB" id="A0A0Q9YXQ1"/>
<dbReference type="EMBL" id="LKAJ01000001">
    <property type="protein sequence ID" value="KRG22530.1"/>
    <property type="molecule type" value="Genomic_DNA"/>
</dbReference>
<dbReference type="EMBL" id="LKAJ02000001">
    <property type="protein sequence ID" value="MCS5712105.1"/>
    <property type="molecule type" value="Genomic_DNA"/>
</dbReference>
<reference evidence="3" key="3">
    <citation type="submission" date="2021-06" db="EMBL/GenBank/DDBJ databases">
        <title>Genomic Description and Analysis of Intracellular Bacteria, Candidatus Berkiella cookevillensis and Candidatus Berkiella aquae.</title>
        <authorList>
            <person name="Kidane D.T."/>
            <person name="Mehari Y.T."/>
            <person name="Rice F.C."/>
            <person name="Arivett B.A."/>
            <person name="Farone A.L."/>
            <person name="Berk S.G."/>
            <person name="Farone M.B."/>
        </authorList>
    </citation>
    <scope>NUCLEOTIDE SEQUENCE</scope>
    <source>
        <strain evidence="3">HT99</strain>
    </source>
</reference>
<comment type="caution">
    <text evidence="2">The sequence shown here is derived from an EMBL/GenBank/DDBJ whole genome shotgun (WGS) entry which is preliminary data.</text>
</comment>
<evidence type="ECO:0000313" key="3">
    <source>
        <dbReference type="EMBL" id="MCS5712105.1"/>
    </source>
</evidence>
<dbReference type="RefSeq" id="WP_075064735.1">
    <property type="nucleotide sequence ID" value="NZ_LKAJ02000001.1"/>
</dbReference>
<reference evidence="3" key="2">
    <citation type="journal article" date="2016" name="Genome Announc.">
        <title>Draft Genome Sequences of Two Novel Amoeba-Resistant Intranuclear Bacteria, 'Candidatus Berkiella cookevillensis' and 'Candidatus Berkiella aquae'.</title>
        <authorList>
            <person name="Mehari Y.T."/>
            <person name="Arivett B.A."/>
            <person name="Farone A.L."/>
            <person name="Gunderson J.H."/>
            <person name="Farone M.B."/>
        </authorList>
    </citation>
    <scope>NUCLEOTIDE SEQUENCE</scope>
    <source>
        <strain evidence="3">HT99</strain>
    </source>
</reference>
<accession>A0A0Q9YXQ1</accession>
<proteinExistence type="predicted"/>
<dbReference type="InterPro" id="IPR010870">
    <property type="entry name" value="Porin_O/P"/>
</dbReference>
<dbReference type="Proteomes" id="UP000051497">
    <property type="component" value="Unassembled WGS sequence"/>
</dbReference>
<evidence type="ECO:0000256" key="1">
    <source>
        <dbReference type="SAM" id="SignalP"/>
    </source>
</evidence>
<dbReference type="InterPro" id="IPR023614">
    <property type="entry name" value="Porin_dom_sf"/>
</dbReference>
<feature type="chain" id="PRO_5043129872" evidence="1">
    <location>
        <begin position="28"/>
        <end position="459"/>
    </location>
</feature>